<dbReference type="PANTHER" id="PTHR47186">
    <property type="entry name" value="LEUCINE-RICH REPEAT-CONTAINING PROTEIN 57"/>
    <property type="match status" value="1"/>
</dbReference>
<feature type="non-terminal residue" evidence="2">
    <location>
        <position position="1"/>
    </location>
</feature>
<accession>A0A835HK41</accession>
<protein>
    <recommendedName>
        <fullName evidence="1">R13L1/DRL21-like LRR repeat region domain-containing protein</fullName>
    </recommendedName>
</protein>
<evidence type="ECO:0000259" key="1">
    <source>
        <dbReference type="Pfam" id="PF25019"/>
    </source>
</evidence>
<dbReference type="PANTHER" id="PTHR47186:SF3">
    <property type="entry name" value="OS09G0267800 PROTEIN"/>
    <property type="match status" value="1"/>
</dbReference>
<dbReference type="SUPFAM" id="SSF52058">
    <property type="entry name" value="L domain-like"/>
    <property type="match status" value="1"/>
</dbReference>
<dbReference type="Gene3D" id="3.80.10.10">
    <property type="entry name" value="Ribonuclease Inhibitor"/>
    <property type="match status" value="1"/>
</dbReference>
<dbReference type="Proteomes" id="UP000631114">
    <property type="component" value="Unassembled WGS sequence"/>
</dbReference>
<proteinExistence type="predicted"/>
<evidence type="ECO:0000313" key="2">
    <source>
        <dbReference type="EMBL" id="KAF9599553.1"/>
    </source>
</evidence>
<evidence type="ECO:0000313" key="3">
    <source>
        <dbReference type="Proteomes" id="UP000631114"/>
    </source>
</evidence>
<dbReference type="AlphaFoldDB" id="A0A835HK41"/>
<dbReference type="InterPro" id="IPR032675">
    <property type="entry name" value="LRR_dom_sf"/>
</dbReference>
<dbReference type="Pfam" id="PF25019">
    <property type="entry name" value="LRR_R13L1-DRL21"/>
    <property type="match status" value="1"/>
</dbReference>
<feature type="domain" description="R13L1/DRL21-like LRR repeat region" evidence="1">
    <location>
        <begin position="2"/>
        <end position="71"/>
    </location>
</feature>
<reference evidence="2 3" key="1">
    <citation type="submission" date="2020-10" db="EMBL/GenBank/DDBJ databases">
        <title>The Coptis chinensis genome and diversification of protoberbering-type alkaloids.</title>
        <authorList>
            <person name="Wang B."/>
            <person name="Shu S."/>
            <person name="Song C."/>
            <person name="Liu Y."/>
        </authorList>
    </citation>
    <scope>NUCLEOTIDE SEQUENCE [LARGE SCALE GENOMIC DNA]</scope>
    <source>
        <strain evidence="2">HL-2020</strain>
        <tissue evidence="2">Leaf</tissue>
    </source>
</reference>
<name>A0A835HK41_9MAGN</name>
<sequence length="246" mass="27614">MEGVLENLGPHKSSLEELVIQSYVGFMFPPWMFSVQFVLSNIIHLKLFQCPNLKVLPALGKLQFLEQLHLLDLIAVKQLGTDLLRIGNDASMSSLSSPVVLFPKLRLLELKGLPEWEEEHDVPTTSNNTNIMPHLNTLMISNCPKLKVVPHYLFPLQLEGMKLWKDVGVISISLMSITHSSNLKSLEILDFPHSFLPNGLKPTHATSRIVFGECQFLDFKPSLKVSKSGVRKRNKKALGSLVEVIL</sequence>
<gene>
    <name evidence="2" type="ORF">IFM89_038946</name>
</gene>
<dbReference type="OrthoDB" id="1166019at2759"/>
<keyword evidence="3" id="KW-1185">Reference proteome</keyword>
<dbReference type="InterPro" id="IPR056789">
    <property type="entry name" value="LRR_R13L1-DRL21"/>
</dbReference>
<organism evidence="2 3">
    <name type="scientific">Coptis chinensis</name>
    <dbReference type="NCBI Taxonomy" id="261450"/>
    <lineage>
        <taxon>Eukaryota</taxon>
        <taxon>Viridiplantae</taxon>
        <taxon>Streptophyta</taxon>
        <taxon>Embryophyta</taxon>
        <taxon>Tracheophyta</taxon>
        <taxon>Spermatophyta</taxon>
        <taxon>Magnoliopsida</taxon>
        <taxon>Ranunculales</taxon>
        <taxon>Ranunculaceae</taxon>
        <taxon>Coptidoideae</taxon>
        <taxon>Coptis</taxon>
    </lineage>
</organism>
<dbReference type="EMBL" id="JADFTS010000007">
    <property type="protein sequence ID" value="KAF9599553.1"/>
    <property type="molecule type" value="Genomic_DNA"/>
</dbReference>
<comment type="caution">
    <text evidence="2">The sequence shown here is derived from an EMBL/GenBank/DDBJ whole genome shotgun (WGS) entry which is preliminary data.</text>
</comment>